<accession>A0A7Z9C7U2</accession>
<evidence type="ECO:0000256" key="3">
    <source>
        <dbReference type="SAM" id="MobiDB-lite"/>
    </source>
</evidence>
<dbReference type="InterPro" id="IPR001584">
    <property type="entry name" value="Integrase_cat-core"/>
</dbReference>
<dbReference type="SUPFAM" id="SSF53098">
    <property type="entry name" value="Ribonuclease H-like"/>
    <property type="match status" value="1"/>
</dbReference>
<feature type="region of interest" description="Disordered" evidence="3">
    <location>
        <begin position="29"/>
        <end position="48"/>
    </location>
</feature>
<dbReference type="GO" id="GO:0006313">
    <property type="term" value="P:DNA transposition"/>
    <property type="evidence" value="ECO:0007669"/>
    <property type="project" value="InterPro"/>
</dbReference>
<dbReference type="InterPro" id="IPR012337">
    <property type="entry name" value="RNaseH-like_sf"/>
</dbReference>
<dbReference type="InterPro" id="IPR001598">
    <property type="entry name" value="Transposase_IS30_CS"/>
</dbReference>
<dbReference type="AlphaFoldDB" id="A0A7Z9C7U2"/>
<dbReference type="GO" id="GO:0003677">
    <property type="term" value="F:DNA binding"/>
    <property type="evidence" value="ECO:0007669"/>
    <property type="project" value="InterPro"/>
</dbReference>
<dbReference type="Pfam" id="PF00665">
    <property type="entry name" value="rve"/>
    <property type="match status" value="1"/>
</dbReference>
<dbReference type="PANTHER" id="PTHR10948">
    <property type="entry name" value="TRANSPOSASE"/>
    <property type="match status" value="1"/>
</dbReference>
<dbReference type="PROSITE" id="PS50994">
    <property type="entry name" value="INTEGRASE"/>
    <property type="match status" value="1"/>
</dbReference>
<dbReference type="GO" id="GO:0015074">
    <property type="term" value="P:DNA integration"/>
    <property type="evidence" value="ECO:0007669"/>
    <property type="project" value="InterPro"/>
</dbReference>
<dbReference type="PROSITE" id="PS01043">
    <property type="entry name" value="TRANSPOSASE_IS30"/>
    <property type="match status" value="1"/>
</dbReference>
<evidence type="ECO:0000313" key="6">
    <source>
        <dbReference type="Proteomes" id="UP000269974"/>
    </source>
</evidence>
<dbReference type="PANTHER" id="PTHR10948:SF23">
    <property type="entry name" value="TRANSPOSASE INSI FOR INSERTION SEQUENCE ELEMENT IS30A-RELATED"/>
    <property type="match status" value="1"/>
</dbReference>
<evidence type="ECO:0000256" key="1">
    <source>
        <dbReference type="ARBA" id="ARBA00002190"/>
    </source>
</evidence>
<sequence length="220" mass="25099">MHACHETIYQAIYVQAKGSLKLEVTRALRTGRARRKPRPHHPERRPRFREPMVMISDRPASVEDRAIPGHWEGDLILGTGNQSAIGTLVERATRFTILLHLPGHHDAGAVQEAIIKKMRHLPALLRNTLTWDQGSEMALHKKIATALNMDVYFCDPHSPWQRGTNENTNGLLRQYFPKGTDLSTYSEAYLDAVAEELNDRPRKTLNWNKPSEKILELINT</sequence>
<dbReference type="GO" id="GO:0005829">
    <property type="term" value="C:cytosol"/>
    <property type="evidence" value="ECO:0007669"/>
    <property type="project" value="TreeGrafter"/>
</dbReference>
<evidence type="ECO:0000313" key="5">
    <source>
        <dbReference type="EMBL" id="VDG75718.1"/>
    </source>
</evidence>
<dbReference type="GO" id="GO:0004803">
    <property type="term" value="F:transposase activity"/>
    <property type="evidence" value="ECO:0007669"/>
    <property type="project" value="InterPro"/>
</dbReference>
<name>A0A7Z9C7U2_9ACTO</name>
<dbReference type="InterPro" id="IPR053392">
    <property type="entry name" value="Transposase_IS30-like"/>
</dbReference>
<protein>
    <submittedName>
        <fullName evidence="5">Integrase catalytic region</fullName>
    </submittedName>
</protein>
<reference evidence="5 6" key="1">
    <citation type="submission" date="2018-11" db="EMBL/GenBank/DDBJ databases">
        <authorList>
            <consortium name="Pathogen Informatics"/>
        </authorList>
    </citation>
    <scope>NUCLEOTIDE SEQUENCE [LARGE SCALE GENOMIC DNA]</scope>
    <source>
        <strain evidence="5 6">NCTC10327</strain>
    </source>
</reference>
<dbReference type="NCBIfam" id="NF033563">
    <property type="entry name" value="transpos_IS30"/>
    <property type="match status" value="1"/>
</dbReference>
<evidence type="ECO:0000256" key="2">
    <source>
        <dbReference type="ARBA" id="ARBA00006363"/>
    </source>
</evidence>
<organism evidence="5 6">
    <name type="scientific">Actinobaculum suis</name>
    <dbReference type="NCBI Taxonomy" id="1657"/>
    <lineage>
        <taxon>Bacteria</taxon>
        <taxon>Bacillati</taxon>
        <taxon>Actinomycetota</taxon>
        <taxon>Actinomycetes</taxon>
        <taxon>Actinomycetales</taxon>
        <taxon>Actinomycetaceae</taxon>
        <taxon>Actinobaculum</taxon>
    </lineage>
</organism>
<dbReference type="InterPro" id="IPR036397">
    <property type="entry name" value="RNaseH_sf"/>
</dbReference>
<comment type="caution">
    <text evidence="5">The sequence shown here is derived from an EMBL/GenBank/DDBJ whole genome shotgun (WGS) entry which is preliminary data.</text>
</comment>
<gene>
    <name evidence="5" type="ORF">NCTC10327_00404</name>
</gene>
<comment type="similarity">
    <text evidence="2">Belongs to the transposase IS30 family.</text>
</comment>
<feature type="compositionally biased region" description="Basic residues" evidence="3">
    <location>
        <begin position="29"/>
        <end position="47"/>
    </location>
</feature>
<dbReference type="EMBL" id="UYIO01000001">
    <property type="protein sequence ID" value="VDG75718.1"/>
    <property type="molecule type" value="Genomic_DNA"/>
</dbReference>
<comment type="function">
    <text evidence="1">Required for the transposition of the insertion element.</text>
</comment>
<dbReference type="InterPro" id="IPR051917">
    <property type="entry name" value="Transposase-Integrase"/>
</dbReference>
<dbReference type="Gene3D" id="3.30.420.10">
    <property type="entry name" value="Ribonuclease H-like superfamily/Ribonuclease H"/>
    <property type="match status" value="1"/>
</dbReference>
<dbReference type="Proteomes" id="UP000269974">
    <property type="component" value="Unassembled WGS sequence"/>
</dbReference>
<proteinExistence type="inferred from homology"/>
<feature type="domain" description="Integrase catalytic" evidence="4">
    <location>
        <begin position="55"/>
        <end position="218"/>
    </location>
</feature>
<evidence type="ECO:0000259" key="4">
    <source>
        <dbReference type="PROSITE" id="PS50994"/>
    </source>
</evidence>